<name>A0A2S9MSU6_9BURK</name>
<gene>
    <name evidence="1" type="ORF">C6Q15_10600</name>
</gene>
<evidence type="ECO:0000313" key="2">
    <source>
        <dbReference type="Proteomes" id="UP000238982"/>
    </source>
</evidence>
<comment type="caution">
    <text evidence="1">The sequence shown here is derived from an EMBL/GenBank/DDBJ whole genome shotgun (WGS) entry which is preliminary data.</text>
</comment>
<dbReference type="AlphaFoldDB" id="A0A2S9MSU6"/>
<evidence type="ECO:0000313" key="1">
    <source>
        <dbReference type="EMBL" id="PRF62046.1"/>
    </source>
</evidence>
<dbReference type="EMBL" id="PVGH01000046">
    <property type="protein sequence ID" value="PRF62046.1"/>
    <property type="molecule type" value="Genomic_DNA"/>
</dbReference>
<accession>A0A2S9MSU6</accession>
<organism evidence="1 2">
    <name type="scientific">Burkholderia multivorans</name>
    <dbReference type="NCBI Taxonomy" id="87883"/>
    <lineage>
        <taxon>Bacteria</taxon>
        <taxon>Pseudomonadati</taxon>
        <taxon>Pseudomonadota</taxon>
        <taxon>Betaproteobacteria</taxon>
        <taxon>Burkholderiales</taxon>
        <taxon>Burkholderiaceae</taxon>
        <taxon>Burkholderia</taxon>
        <taxon>Burkholderia cepacia complex</taxon>
    </lineage>
</organism>
<protein>
    <submittedName>
        <fullName evidence="1">Phage tail protein</fullName>
    </submittedName>
</protein>
<dbReference type="InterPro" id="IPR009734">
    <property type="entry name" value="Myoviridae_GpU"/>
</dbReference>
<sequence length="236" mass="24476">MMMSLDSFVFSLQSAPYKELQRQRNWKHRTSSRVGARDASQYTGIGDDTITLNGMVAPDNGIGTAASLDDLAKMADEGDAYVLVDGAGRVYGAYVIESLNETASYHTPEGIARKIEFNLTLKRVADETLASTQGDGSESESAAKELMSNLREVGKVATTVVDNVKNLSVNSLKSAAIGFAASMAPQAATAALKGLSSASGMDLNAAVKAAKQVSAGNGDAISSVVAFVLDKASGAA</sequence>
<dbReference type="Proteomes" id="UP000238982">
    <property type="component" value="Unassembled WGS sequence"/>
</dbReference>
<proteinExistence type="predicted"/>
<dbReference type="Pfam" id="PF06995">
    <property type="entry name" value="Phage_P2_GpU"/>
    <property type="match status" value="1"/>
</dbReference>
<reference evidence="1 2" key="1">
    <citation type="submission" date="2018-03" db="EMBL/GenBank/DDBJ databases">
        <authorList>
            <person name="Keele B.F."/>
        </authorList>
    </citation>
    <scope>NUCLEOTIDE SEQUENCE [LARGE SCALE GENOMIC DNA]</scope>
    <source>
        <strain evidence="1 2">AU19729</strain>
    </source>
</reference>